<evidence type="ECO:0000313" key="2">
    <source>
        <dbReference type="Proteomes" id="UP001172386"/>
    </source>
</evidence>
<organism evidence="1 2">
    <name type="scientific">Neophaeococcomyces mojaviensis</name>
    <dbReference type="NCBI Taxonomy" id="3383035"/>
    <lineage>
        <taxon>Eukaryota</taxon>
        <taxon>Fungi</taxon>
        <taxon>Dikarya</taxon>
        <taxon>Ascomycota</taxon>
        <taxon>Pezizomycotina</taxon>
        <taxon>Eurotiomycetes</taxon>
        <taxon>Chaetothyriomycetidae</taxon>
        <taxon>Chaetothyriales</taxon>
        <taxon>Chaetothyriales incertae sedis</taxon>
        <taxon>Neophaeococcomyces</taxon>
    </lineage>
</organism>
<evidence type="ECO:0000313" key="1">
    <source>
        <dbReference type="EMBL" id="KAJ9656479.1"/>
    </source>
</evidence>
<protein>
    <submittedName>
        <fullName evidence="1">Uncharacterized protein</fullName>
    </submittedName>
</protein>
<accession>A0ACC3A751</accession>
<sequence>MAQVTYSAVATAPAGHTFYTNPGSAPVITASITGPANELTPITFALQNDVNPSTTLASLKAVFPSPTWALSPTITNVIPTFIFWPNANGSVPLPVAAAAITTLDTQSTIAASVFSTATSDSTSFNITKSSTNPTGSQSPFITTPTGSPSPSTSTKIHQGYSAGELAGAAVGCLVGGLLIASVLAVFFLRLRSRPGKHTSKTEKDPSIHEVHGESMLVEIGTTKVWRGLPQSDSDGSIGHLASRTLDEIEIFVEEFYTNQSTLPLGIEFAKELSPFDSPYLPKPLVDLLRDNYSRTVLTKHCIAYFLLQKIDPSPNDPQSLLPKEYILPRLSESFEQESRQEVSQLRVLMAKVRSAPEEDKQYLAQRDQVSADAVQQIELAFRPWARGEPGNRANALKGIIVHVSELGIKLFTQPASFQWQWRQPSLSGTHNATKRDAAKVMMLPGLNKITDSKAELLASPICLVKPRPGF</sequence>
<name>A0ACC3A751_9EURO</name>
<dbReference type="Proteomes" id="UP001172386">
    <property type="component" value="Unassembled WGS sequence"/>
</dbReference>
<keyword evidence="2" id="KW-1185">Reference proteome</keyword>
<gene>
    <name evidence="1" type="ORF">H2198_004938</name>
</gene>
<comment type="caution">
    <text evidence="1">The sequence shown here is derived from an EMBL/GenBank/DDBJ whole genome shotgun (WGS) entry which is preliminary data.</text>
</comment>
<dbReference type="EMBL" id="JAPDRQ010000077">
    <property type="protein sequence ID" value="KAJ9656479.1"/>
    <property type="molecule type" value="Genomic_DNA"/>
</dbReference>
<proteinExistence type="predicted"/>
<reference evidence="1" key="1">
    <citation type="submission" date="2022-10" db="EMBL/GenBank/DDBJ databases">
        <title>Culturing micro-colonial fungi from biological soil crusts in the Mojave desert and describing Neophaeococcomyces mojavensis, and introducing the new genera and species Taxawa tesnikishii.</title>
        <authorList>
            <person name="Kurbessoian T."/>
            <person name="Stajich J.E."/>
        </authorList>
    </citation>
    <scope>NUCLEOTIDE SEQUENCE</scope>
    <source>
        <strain evidence="1">JES_112</strain>
    </source>
</reference>